<evidence type="ECO:0000259" key="1">
    <source>
        <dbReference type="Pfam" id="PF08463"/>
    </source>
</evidence>
<comment type="caution">
    <text evidence="2">The sequence shown here is derived from an EMBL/GenBank/DDBJ whole genome shotgun (WGS) entry which is preliminary data.</text>
</comment>
<evidence type="ECO:0000313" key="3">
    <source>
        <dbReference type="Proteomes" id="UP000017391"/>
    </source>
</evidence>
<reference evidence="3" key="1">
    <citation type="submission" date="2013-09" db="EMBL/GenBank/DDBJ databases">
        <title>The Genome Sequence of Enterobacter cloacae BWH 31.</title>
        <authorList>
            <consortium name="The Broad Institute Genomics Platform"/>
            <consortium name="The Broad Institute Genome Sequencing Center for Infectious Disease"/>
            <person name="Murphy C."/>
            <person name="Cosimi L."/>
            <person name="Cerqueira G."/>
            <person name="Feldgarden M."/>
            <person name="Hung D."/>
            <person name="Onderdonk A.B."/>
            <person name="Ferraro M.J."/>
            <person name="Hooper D."/>
            <person name="Dekker J."/>
            <person name="O'Brien T."/>
            <person name="Huang S."/>
            <person name="Quan V."/>
            <person name="Ernst C."/>
            <person name="Delaney M."/>
            <person name="DuBois A."/>
            <person name="Young S.K."/>
            <person name="Zeng Q."/>
            <person name="Gargeya S."/>
            <person name="Fitzgerald M."/>
            <person name="Abouelleil A."/>
            <person name="Alvarado L."/>
            <person name="Berlin A.M."/>
            <person name="Chapman S.B."/>
            <person name="Gainer-Dewar J."/>
            <person name="Goldberg J."/>
            <person name="Gnerre S."/>
            <person name="Griggs A."/>
            <person name="Gujja S."/>
            <person name="Hansen M."/>
            <person name="Howarth C."/>
            <person name="Imamovic A."/>
            <person name="Ireland A."/>
            <person name="Larimer J."/>
            <person name="McCowan C."/>
            <person name="Murphy C."/>
            <person name="Pearson M."/>
            <person name="Poon T.W."/>
            <person name="Priest M."/>
            <person name="Roberts A."/>
            <person name="Saif S."/>
            <person name="Shea T."/>
            <person name="Sykes S."/>
            <person name="Wortman J."/>
            <person name="Nusbaum C."/>
            <person name="Birren B."/>
        </authorList>
    </citation>
    <scope>NUCLEOTIDE SEQUENCE [LARGE SCALE GENOMIC DNA]</scope>
    <source>
        <strain evidence="3">BWH 31</strain>
    </source>
</reference>
<dbReference type="Proteomes" id="UP000017391">
    <property type="component" value="Unassembled WGS sequence"/>
</dbReference>
<dbReference type="EMBL" id="AYIP01000009">
    <property type="protein sequence ID" value="ESM32407.1"/>
    <property type="molecule type" value="Genomic_DNA"/>
</dbReference>
<proteinExistence type="predicted"/>
<name>A0ABC9UBI1_ENTAS</name>
<organism evidence="2 3">
    <name type="scientific">Enterobacter asburiae</name>
    <dbReference type="NCBI Taxonomy" id="61645"/>
    <lineage>
        <taxon>Bacteria</taxon>
        <taxon>Pseudomonadati</taxon>
        <taxon>Pseudomonadota</taxon>
        <taxon>Gammaproteobacteria</taxon>
        <taxon>Enterobacterales</taxon>
        <taxon>Enterobacteriaceae</taxon>
        <taxon>Enterobacter</taxon>
        <taxon>Enterobacter cloacae complex</taxon>
    </lineage>
</organism>
<dbReference type="AlphaFoldDB" id="A0ABC9UBI1"/>
<feature type="domain" description="EcoEI R protein C-terminal" evidence="1">
    <location>
        <begin position="8"/>
        <end position="70"/>
    </location>
</feature>
<accession>A0ABC9UBI1</accession>
<evidence type="ECO:0000313" key="2">
    <source>
        <dbReference type="EMBL" id="ESM32407.1"/>
    </source>
</evidence>
<dbReference type="InterPro" id="IPR013670">
    <property type="entry name" value="EcoEI_R_C_dom"/>
</dbReference>
<dbReference type="Pfam" id="PF08463">
    <property type="entry name" value="EcoEI_R_C"/>
    <property type="match status" value="1"/>
</dbReference>
<gene>
    <name evidence="2" type="ORF">L402_02030</name>
</gene>
<protein>
    <recommendedName>
        <fullName evidence="1">EcoEI R protein C-terminal domain-containing protein</fullName>
    </recommendedName>
</protein>
<sequence>MKYHSGNSEKFNEQQMQWLQAIRDHIVSSFHFERDDLDMTPFDAQGGLMGMYQQFGDKMDWLLEELNRELVA</sequence>